<dbReference type="KEGG" id="lmu:LBLM1_02255"/>
<dbReference type="AlphaFoldDB" id="A0A0D4CIQ4"/>
<evidence type="ECO:0000313" key="1">
    <source>
        <dbReference type="EMBL" id="AJT50017.1"/>
    </source>
</evidence>
<proteinExistence type="predicted"/>
<protein>
    <submittedName>
        <fullName evidence="1">Uncharacterized protein</fullName>
    </submittedName>
</protein>
<keyword evidence="2" id="KW-1185">Reference proteome</keyword>
<dbReference type="HOGENOM" id="CLU_2734952_0_0_9"/>
<name>A0A0D4CIQ4_LIMMU</name>
<dbReference type="EMBL" id="CP011013">
    <property type="protein sequence ID" value="AJT50017.1"/>
    <property type="molecule type" value="Genomic_DNA"/>
</dbReference>
<gene>
    <name evidence="1" type="ORF">LBLM1_02255</name>
</gene>
<evidence type="ECO:0000313" key="2">
    <source>
        <dbReference type="Proteomes" id="UP000003645"/>
    </source>
</evidence>
<dbReference type="Proteomes" id="UP000003645">
    <property type="component" value="Chromosome"/>
</dbReference>
<sequence>MLKIRLLQDNNFNYKSAGSPLQSFDVFKCNDFSSGIIAVHFSELDDRLAFMLDGFSIIKKLLLNNLLMIKL</sequence>
<reference evidence="1 2" key="1">
    <citation type="journal article" date="2012" name="J. Bacteriol.">
        <title>Genome sequence of Lactobacillus mucosae LM1, isolated from piglet feces.</title>
        <authorList>
            <person name="Lee J.H."/>
            <person name="Valeriano V.D."/>
            <person name="Shin Y.R."/>
            <person name="Chae J.P."/>
            <person name="Kim G.B."/>
            <person name="Ham J.S."/>
            <person name="Chun J."/>
            <person name="Kang D.K."/>
        </authorList>
    </citation>
    <scope>NUCLEOTIDE SEQUENCE [LARGE SCALE GENOMIC DNA]</scope>
    <source>
        <strain evidence="1 2">LM1</strain>
    </source>
</reference>
<organism evidence="1 2">
    <name type="scientific">Limosilactobacillus mucosae LM1</name>
    <dbReference type="NCBI Taxonomy" id="1130798"/>
    <lineage>
        <taxon>Bacteria</taxon>
        <taxon>Bacillati</taxon>
        <taxon>Bacillota</taxon>
        <taxon>Bacilli</taxon>
        <taxon>Lactobacillales</taxon>
        <taxon>Lactobacillaceae</taxon>
        <taxon>Limosilactobacillus</taxon>
    </lineage>
</organism>
<accession>A0A0D4CIQ4</accession>